<evidence type="ECO:0000256" key="1">
    <source>
        <dbReference type="SAM" id="MobiDB-lite"/>
    </source>
</evidence>
<dbReference type="Proteomes" id="UP000231279">
    <property type="component" value="Unassembled WGS sequence"/>
</dbReference>
<gene>
    <name evidence="2" type="ORF">CDL12_13558</name>
</gene>
<keyword evidence="3" id="KW-1185">Reference proteome</keyword>
<proteinExistence type="predicted"/>
<protein>
    <submittedName>
        <fullName evidence="2">Uncharacterized protein</fullName>
    </submittedName>
</protein>
<sequence length="111" mass="13201">MPPEKALRVATLKTRFADTIFKASMVLKQCEKFDCLKIQQERERLERERLKEKARVEAEREAAKRREKEDLKKQRERERAALEKMKKTIDIYEAAEIMRDFEMLIGVSSPS</sequence>
<dbReference type="STRING" id="429701.A0A2G9H963"/>
<dbReference type="InterPro" id="IPR052442">
    <property type="entry name" value="Env_Response_Regulator"/>
</dbReference>
<comment type="caution">
    <text evidence="2">The sequence shown here is derived from an EMBL/GenBank/DDBJ whole genome shotgun (WGS) entry which is preliminary data.</text>
</comment>
<name>A0A2G9H963_9LAMI</name>
<evidence type="ECO:0000313" key="3">
    <source>
        <dbReference type="Proteomes" id="UP000231279"/>
    </source>
</evidence>
<organism evidence="2 3">
    <name type="scientific">Handroanthus impetiginosus</name>
    <dbReference type="NCBI Taxonomy" id="429701"/>
    <lineage>
        <taxon>Eukaryota</taxon>
        <taxon>Viridiplantae</taxon>
        <taxon>Streptophyta</taxon>
        <taxon>Embryophyta</taxon>
        <taxon>Tracheophyta</taxon>
        <taxon>Spermatophyta</taxon>
        <taxon>Magnoliopsida</taxon>
        <taxon>eudicotyledons</taxon>
        <taxon>Gunneridae</taxon>
        <taxon>Pentapetalae</taxon>
        <taxon>asterids</taxon>
        <taxon>lamiids</taxon>
        <taxon>Lamiales</taxon>
        <taxon>Bignoniaceae</taxon>
        <taxon>Crescentiina</taxon>
        <taxon>Tabebuia alliance</taxon>
        <taxon>Handroanthus</taxon>
    </lineage>
</organism>
<evidence type="ECO:0000313" key="2">
    <source>
        <dbReference type="EMBL" id="PIN13830.1"/>
    </source>
</evidence>
<dbReference type="EMBL" id="NKXS01002402">
    <property type="protein sequence ID" value="PIN13830.1"/>
    <property type="molecule type" value="Genomic_DNA"/>
</dbReference>
<dbReference type="AlphaFoldDB" id="A0A2G9H963"/>
<dbReference type="OrthoDB" id="21449at2759"/>
<reference evidence="3" key="1">
    <citation type="journal article" date="2018" name="Gigascience">
        <title>Genome assembly of the Pink Ipe (Handroanthus impetiginosus, Bignoniaceae), a highly valued, ecologically keystone Neotropical timber forest tree.</title>
        <authorList>
            <person name="Silva-Junior O.B."/>
            <person name="Grattapaglia D."/>
            <person name="Novaes E."/>
            <person name="Collevatti R.G."/>
        </authorList>
    </citation>
    <scope>NUCLEOTIDE SEQUENCE [LARGE SCALE GENOMIC DNA]</scope>
    <source>
        <strain evidence="3">cv. UFG-1</strain>
    </source>
</reference>
<dbReference type="PANTHER" id="PTHR46136:SF19">
    <property type="entry name" value="TRANSCRIPTION FACTOR GTE12"/>
    <property type="match status" value="1"/>
</dbReference>
<dbReference type="PANTHER" id="PTHR46136">
    <property type="entry name" value="TRANSCRIPTION FACTOR GTE8"/>
    <property type="match status" value="1"/>
</dbReference>
<accession>A0A2G9H963</accession>
<feature type="region of interest" description="Disordered" evidence="1">
    <location>
        <begin position="53"/>
        <end position="78"/>
    </location>
</feature>